<reference evidence="2" key="1">
    <citation type="submission" date="2021-08" db="EMBL/GenBank/DDBJ databases">
        <authorList>
            <person name="Stevens D.C."/>
        </authorList>
    </citation>
    <scope>NUCLEOTIDE SEQUENCE</scope>
    <source>
        <strain evidence="2">DSM 53165</strain>
    </source>
</reference>
<keyword evidence="1" id="KW-0812">Transmembrane</keyword>
<accession>A0ABS7TPF5</accession>
<dbReference type="RefSeq" id="WP_224191877.1">
    <property type="nucleotide sequence ID" value="NZ_JAIRAU010000011.1"/>
</dbReference>
<keyword evidence="1" id="KW-0472">Membrane</keyword>
<keyword evidence="1" id="KW-1133">Transmembrane helix</keyword>
<organism evidence="2 3">
    <name type="scientific">Nannocystis pusilla</name>
    <dbReference type="NCBI Taxonomy" id="889268"/>
    <lineage>
        <taxon>Bacteria</taxon>
        <taxon>Pseudomonadati</taxon>
        <taxon>Myxococcota</taxon>
        <taxon>Polyangia</taxon>
        <taxon>Nannocystales</taxon>
        <taxon>Nannocystaceae</taxon>
        <taxon>Nannocystis</taxon>
    </lineage>
</organism>
<proteinExistence type="predicted"/>
<evidence type="ECO:0000256" key="1">
    <source>
        <dbReference type="SAM" id="Phobius"/>
    </source>
</evidence>
<dbReference type="EMBL" id="JAIRAU010000011">
    <property type="protein sequence ID" value="MBZ5710108.1"/>
    <property type="molecule type" value="Genomic_DNA"/>
</dbReference>
<evidence type="ECO:0000313" key="2">
    <source>
        <dbReference type="EMBL" id="MBZ5710108.1"/>
    </source>
</evidence>
<gene>
    <name evidence="2" type="ORF">K7C98_12660</name>
</gene>
<feature type="transmembrane region" description="Helical" evidence="1">
    <location>
        <begin position="26"/>
        <end position="49"/>
    </location>
</feature>
<keyword evidence="3" id="KW-1185">Reference proteome</keyword>
<protein>
    <submittedName>
        <fullName evidence="2">Uncharacterized protein</fullName>
    </submittedName>
</protein>
<sequence>MTQTLATSTPKPLPPQRWGILPTNQFWGLAALTPIALIYYLGLLVYFPLLDHLGLVWWQVALALWLYHEIWGGLVERYARGYLARRQRLQAAAVAAPALNSSPGVNRRPRVPAFAAEDWDVYYARIYGRFSGVVQLTSELEFLLLLFYPGWVSKALAAAWLIGSFLIARAVTHRWKAAALVARSYLDAADRDGSRVRALDPEFEHSAPQRVTREVQRRGGADEGAGALEQAVAAHPKVVAWRNR</sequence>
<comment type="caution">
    <text evidence="2">The sequence shown here is derived from an EMBL/GenBank/DDBJ whole genome shotgun (WGS) entry which is preliminary data.</text>
</comment>
<name>A0ABS7TPF5_9BACT</name>
<evidence type="ECO:0000313" key="3">
    <source>
        <dbReference type="Proteomes" id="UP001139031"/>
    </source>
</evidence>
<dbReference type="Proteomes" id="UP001139031">
    <property type="component" value="Unassembled WGS sequence"/>
</dbReference>
<feature type="transmembrane region" description="Helical" evidence="1">
    <location>
        <begin position="55"/>
        <end position="75"/>
    </location>
</feature>